<reference evidence="1 2" key="1">
    <citation type="submission" date="2015-09" db="EMBL/GenBank/DDBJ databases">
        <title>Trachymyrmex cornetzi WGS genome.</title>
        <authorList>
            <person name="Nygaard S."/>
            <person name="Hu H."/>
            <person name="Boomsma J."/>
            <person name="Zhang G."/>
        </authorList>
    </citation>
    <scope>NUCLEOTIDE SEQUENCE [LARGE SCALE GENOMIC DNA]</scope>
    <source>
        <strain evidence="1">Tcor2-1</strain>
        <tissue evidence="1">Whole body</tissue>
    </source>
</reference>
<dbReference type="PANTHER" id="PTHR33053:SF9">
    <property type="entry name" value="AGAP000105-PA"/>
    <property type="match status" value="1"/>
</dbReference>
<evidence type="ECO:0000313" key="2">
    <source>
        <dbReference type="Proteomes" id="UP000078492"/>
    </source>
</evidence>
<dbReference type="PANTHER" id="PTHR33053">
    <property type="entry name" value="PROTEIN, PUTATIVE-RELATED"/>
    <property type="match status" value="1"/>
</dbReference>
<gene>
    <name evidence="1" type="ORF">ALC57_06438</name>
</gene>
<proteinExistence type="predicted"/>
<organism evidence="1 2">
    <name type="scientific">Trachymyrmex cornetzi</name>
    <dbReference type="NCBI Taxonomy" id="471704"/>
    <lineage>
        <taxon>Eukaryota</taxon>
        <taxon>Metazoa</taxon>
        <taxon>Ecdysozoa</taxon>
        <taxon>Arthropoda</taxon>
        <taxon>Hexapoda</taxon>
        <taxon>Insecta</taxon>
        <taxon>Pterygota</taxon>
        <taxon>Neoptera</taxon>
        <taxon>Endopterygota</taxon>
        <taxon>Hymenoptera</taxon>
        <taxon>Apocrita</taxon>
        <taxon>Aculeata</taxon>
        <taxon>Formicoidea</taxon>
        <taxon>Formicidae</taxon>
        <taxon>Myrmicinae</taxon>
        <taxon>Trachymyrmex</taxon>
    </lineage>
</organism>
<dbReference type="AlphaFoldDB" id="A0A151J8P0"/>
<dbReference type="EMBL" id="KQ979504">
    <property type="protein sequence ID" value="KYN21196.1"/>
    <property type="molecule type" value="Genomic_DNA"/>
</dbReference>
<protein>
    <recommendedName>
        <fullName evidence="3">DUF4218 domain-containing protein</fullName>
    </recommendedName>
</protein>
<evidence type="ECO:0008006" key="3">
    <source>
        <dbReference type="Google" id="ProtNLM"/>
    </source>
</evidence>
<keyword evidence="2" id="KW-1185">Reference proteome</keyword>
<dbReference type="Proteomes" id="UP000078492">
    <property type="component" value="Unassembled WGS sequence"/>
</dbReference>
<sequence>MIDVHIKIIPTEDHNKCKSNIEMDNSNSIINEMYRYANDDNTNNDNELKEAIAVWAVSHNISHTACNALLKILNQYTLHKLPVDVRTLLQTPRQTYISKICEGEYFYFGLNDIFKKMLLKDNNTHINLLINIDGLPLAKSSQASLWIVLCSNTVNKTVYLAGAYFGYKKPTDSNVFLQSLINDLINFINNNYIYNGNKVQIRLFALICDAPAKSFVLCVKGHTDFYSCTKCEIKRKYINGRVCFPYKKTLYPFRKDELFSVNAYKDFQIRYSILNIIPGFLPINNTLDYMHLICLGVVKKIILLWIKGPLAVRLSVRTINRISYLLILLRNTTSYDFARRPRSIKDVKQWKAVEFRNFLLYTGPIVLRHVLKQDIYLHFLSLHIAVAILICPNLHEEAINYAEALLNHFVMSFEILYGKQYMSHNIHNLLHLCSDVRTYGPLDNFSAFRFENYMAFIKK</sequence>
<accession>A0A151J8P0</accession>
<dbReference type="STRING" id="471704.A0A151J8P0"/>
<evidence type="ECO:0000313" key="1">
    <source>
        <dbReference type="EMBL" id="KYN21196.1"/>
    </source>
</evidence>
<name>A0A151J8P0_9HYME</name>